<proteinExistence type="predicted"/>
<dbReference type="Proteomes" id="UP000510869">
    <property type="component" value="Chromosome"/>
</dbReference>
<dbReference type="Pfam" id="PF19122">
    <property type="entry name" value="DUF5806"/>
    <property type="match status" value="1"/>
</dbReference>
<reference evidence="1 2" key="1">
    <citation type="submission" date="2020-07" db="EMBL/GenBank/DDBJ databases">
        <title>Natrinema (YPL30) sp. nov. and Haloterrigena xxxxxx (YPL8) sp. nov., isolated from a salt mine.</title>
        <authorList>
            <person name="Cui H."/>
        </authorList>
    </citation>
    <scope>NUCLEOTIDE SEQUENCE [LARGE SCALE GENOMIC DNA]</scope>
    <source>
        <strain evidence="1 2">YPL13</strain>
    </source>
</reference>
<keyword evidence="2" id="KW-1185">Reference proteome</keyword>
<name>A0A7D6CRU8_9EURY</name>
<dbReference type="RefSeq" id="WP_180841584.1">
    <property type="nucleotide sequence ID" value="NZ_CP059154.1"/>
</dbReference>
<dbReference type="InterPro" id="IPR043829">
    <property type="entry name" value="DUF5806"/>
</dbReference>
<dbReference type="EMBL" id="CP059154">
    <property type="protein sequence ID" value="QLK26411.1"/>
    <property type="molecule type" value="Genomic_DNA"/>
</dbReference>
<dbReference type="GeneID" id="56141933"/>
<dbReference type="KEGG" id="nay:HYG81_01970"/>
<evidence type="ECO:0000313" key="2">
    <source>
        <dbReference type="Proteomes" id="UP000510869"/>
    </source>
</evidence>
<accession>A0A7D6CRU8</accession>
<gene>
    <name evidence="1" type="ORF">HYG81_01970</name>
</gene>
<dbReference type="AlphaFoldDB" id="A0A7D6CRU8"/>
<dbReference type="OrthoDB" id="116506at2157"/>
<protein>
    <submittedName>
        <fullName evidence="1">Uncharacterized protein</fullName>
    </submittedName>
</protein>
<sequence>MPEETNSSTRSSVSESDRFERLESAEYDRVNEFLRNRVAFTAREWAIARLGADFRTGTGIEMTTIGENLPDLVPFMDDQYTRQAVYQSRKSFEEKVRKAGATFLYGASADFFTADELDDIAYEATETARFLIEVEGASLSHETELDAEERVKAAMEAVHRASLELRYDRCPNCGERLGEDAIESE</sequence>
<organism evidence="1 2">
    <name type="scientific">Natrinema zhouii</name>
    <dbReference type="NCBI Taxonomy" id="1710539"/>
    <lineage>
        <taxon>Archaea</taxon>
        <taxon>Methanobacteriati</taxon>
        <taxon>Methanobacteriota</taxon>
        <taxon>Stenosarchaea group</taxon>
        <taxon>Halobacteria</taxon>
        <taxon>Halobacteriales</taxon>
        <taxon>Natrialbaceae</taxon>
        <taxon>Natrinema</taxon>
    </lineage>
</organism>
<evidence type="ECO:0000313" key="1">
    <source>
        <dbReference type="EMBL" id="QLK26411.1"/>
    </source>
</evidence>